<name>A0ABV9M5V3_9ENTE</name>
<organism evidence="1 2">
    <name type="scientific">Enterococcus eurekensis</name>
    <dbReference type="NCBI Taxonomy" id="1159753"/>
    <lineage>
        <taxon>Bacteria</taxon>
        <taxon>Bacillati</taxon>
        <taxon>Bacillota</taxon>
        <taxon>Bacilli</taxon>
        <taxon>Lactobacillales</taxon>
        <taxon>Enterococcaceae</taxon>
        <taxon>Enterococcus</taxon>
    </lineage>
</organism>
<comment type="caution">
    <text evidence="1">The sequence shown here is derived from an EMBL/GenBank/DDBJ whole genome shotgun (WGS) entry which is preliminary data.</text>
</comment>
<sequence length="122" mass="13715">MKPIVKVLFLTANQMDKLAMKLEALNVYVNRHGQEGVLDISLKGVHKWSALQVLGVEKQAYIAYGNDANDQTMFKNAHYAVQIGEYQPLTILANEQITLEGDFEQAIADKICYLARSPDLFN</sequence>
<evidence type="ECO:0000313" key="2">
    <source>
        <dbReference type="Proteomes" id="UP001596026"/>
    </source>
</evidence>
<gene>
    <name evidence="1" type="ORF">ACFO3L_10095</name>
</gene>
<reference evidence="2" key="1">
    <citation type="journal article" date="2019" name="Int. J. Syst. Evol. Microbiol.">
        <title>The Global Catalogue of Microorganisms (GCM) 10K type strain sequencing project: providing services to taxonomists for standard genome sequencing and annotation.</title>
        <authorList>
            <consortium name="The Broad Institute Genomics Platform"/>
            <consortium name="The Broad Institute Genome Sequencing Center for Infectious Disease"/>
            <person name="Wu L."/>
            <person name="Ma J."/>
        </authorList>
    </citation>
    <scope>NUCLEOTIDE SEQUENCE [LARGE SCALE GENOMIC DNA]</scope>
    <source>
        <strain evidence="2">CGMCC 1.19061</strain>
    </source>
</reference>
<dbReference type="InterPro" id="IPR036412">
    <property type="entry name" value="HAD-like_sf"/>
</dbReference>
<keyword evidence="2" id="KW-1185">Reference proteome</keyword>
<protein>
    <submittedName>
        <fullName evidence="1">HAD hydrolase family protein</fullName>
    </submittedName>
</protein>
<dbReference type="GO" id="GO:0016787">
    <property type="term" value="F:hydrolase activity"/>
    <property type="evidence" value="ECO:0007669"/>
    <property type="project" value="UniProtKB-KW"/>
</dbReference>
<dbReference type="RefSeq" id="WP_379966889.1">
    <property type="nucleotide sequence ID" value="NZ_JBHSGT010000061.1"/>
</dbReference>
<accession>A0ABV9M5V3</accession>
<dbReference type="Proteomes" id="UP001596026">
    <property type="component" value="Unassembled WGS sequence"/>
</dbReference>
<dbReference type="EMBL" id="JBHSGT010000061">
    <property type="protein sequence ID" value="MFC4710950.1"/>
    <property type="molecule type" value="Genomic_DNA"/>
</dbReference>
<dbReference type="Pfam" id="PF08282">
    <property type="entry name" value="Hydrolase_3"/>
    <property type="match status" value="1"/>
</dbReference>
<keyword evidence="1" id="KW-0378">Hydrolase</keyword>
<dbReference type="InterPro" id="IPR023214">
    <property type="entry name" value="HAD_sf"/>
</dbReference>
<evidence type="ECO:0000313" key="1">
    <source>
        <dbReference type="EMBL" id="MFC4710950.1"/>
    </source>
</evidence>
<proteinExistence type="predicted"/>
<dbReference type="Gene3D" id="3.40.50.1000">
    <property type="entry name" value="HAD superfamily/HAD-like"/>
    <property type="match status" value="1"/>
</dbReference>
<dbReference type="Gene3D" id="3.30.1240.10">
    <property type="match status" value="1"/>
</dbReference>
<dbReference type="SUPFAM" id="SSF56784">
    <property type="entry name" value="HAD-like"/>
    <property type="match status" value="1"/>
</dbReference>